<dbReference type="RefSeq" id="WP_167073720.1">
    <property type="nucleotide sequence ID" value="NZ_JAAOZC010000006.1"/>
</dbReference>
<proteinExistence type="predicted"/>
<gene>
    <name evidence="3" type="ORF">FHS31_002378</name>
</gene>
<reference evidence="3 4" key="1">
    <citation type="submission" date="2020-03" db="EMBL/GenBank/DDBJ databases">
        <title>Genomic Encyclopedia of Type Strains, Phase III (KMG-III): the genomes of soil and plant-associated and newly described type strains.</title>
        <authorList>
            <person name="Whitman W."/>
        </authorList>
    </citation>
    <scope>NUCLEOTIDE SEQUENCE [LARGE SCALE GENOMIC DNA]</scope>
    <source>
        <strain evidence="3 4">CECT 8804</strain>
    </source>
</reference>
<evidence type="ECO:0000313" key="4">
    <source>
        <dbReference type="Proteomes" id="UP000727456"/>
    </source>
</evidence>
<keyword evidence="4" id="KW-1185">Reference proteome</keyword>
<accession>A0ABX0TTB1</accession>
<dbReference type="GO" id="GO:0001760">
    <property type="term" value="F:aminocarboxymuconate-semialdehyde decarboxylase activity"/>
    <property type="evidence" value="ECO:0007669"/>
    <property type="project" value="UniProtKB-EC"/>
</dbReference>
<evidence type="ECO:0000256" key="1">
    <source>
        <dbReference type="ARBA" id="ARBA00023239"/>
    </source>
</evidence>
<dbReference type="InterPro" id="IPR032466">
    <property type="entry name" value="Metal_Hydrolase"/>
</dbReference>
<name>A0ABX0TTB1_9SPHN</name>
<dbReference type="Pfam" id="PF04909">
    <property type="entry name" value="Amidohydro_2"/>
    <property type="match status" value="1"/>
</dbReference>
<keyword evidence="1 3" id="KW-0456">Lyase</keyword>
<organism evidence="3 4">
    <name type="scientific">Sphingomonas vulcanisoli</name>
    <dbReference type="NCBI Taxonomy" id="1658060"/>
    <lineage>
        <taxon>Bacteria</taxon>
        <taxon>Pseudomonadati</taxon>
        <taxon>Pseudomonadota</taxon>
        <taxon>Alphaproteobacteria</taxon>
        <taxon>Sphingomonadales</taxon>
        <taxon>Sphingomonadaceae</taxon>
        <taxon>Sphingomonas</taxon>
    </lineage>
</organism>
<dbReference type="SUPFAM" id="SSF51556">
    <property type="entry name" value="Metallo-dependent hydrolases"/>
    <property type="match status" value="1"/>
</dbReference>
<dbReference type="PANTHER" id="PTHR21240">
    <property type="entry name" value="2-AMINO-3-CARBOXYLMUCONATE-6-SEMIALDEHYDE DECARBOXYLASE"/>
    <property type="match status" value="1"/>
</dbReference>
<evidence type="ECO:0000313" key="3">
    <source>
        <dbReference type="EMBL" id="NIJ08754.1"/>
    </source>
</evidence>
<dbReference type="InterPro" id="IPR006680">
    <property type="entry name" value="Amidohydro-rel"/>
</dbReference>
<dbReference type="InterPro" id="IPR032465">
    <property type="entry name" value="ACMSD"/>
</dbReference>
<dbReference type="Proteomes" id="UP000727456">
    <property type="component" value="Unassembled WGS sequence"/>
</dbReference>
<feature type="domain" description="Amidohydrolase-related" evidence="2">
    <location>
        <begin position="5"/>
        <end position="330"/>
    </location>
</feature>
<dbReference type="Gene3D" id="3.20.20.140">
    <property type="entry name" value="Metal-dependent hydrolases"/>
    <property type="match status" value="1"/>
</dbReference>
<dbReference type="EC" id="4.1.1.45" evidence="3"/>
<comment type="caution">
    <text evidence="3">The sequence shown here is derived from an EMBL/GenBank/DDBJ whole genome shotgun (WGS) entry which is preliminary data.</text>
</comment>
<sequence>MIGSIDVHTHIVPGSFPAYSGTIADVPWPQMVHDGCGHAMINIAGKPFRTVQQAAWDVGCRLAAMEEMQTHIQVISPMPELLSYWLPTAAAVDLLRHVNAEIAVMVSAAPDRMIGLAAIPLQDVGKAVTELRYAVENFGLKGVEIGSNINGVPLADPRFEPFFEAAEALDIPIFVHAIRAVGKDRLIGLPMLEQIIAFPGEIGLTIGGLIASGTLARRPRLRIAFSHGGGSVLAICARMQHFWSALPKFAETLVESPIETARRLYFDSAVFEPGLIHLIAETFGIERLMLGSDFPFGGYERHPTGLLERAGLSASDIGMVERINPRRYLGIDLEGEA</sequence>
<dbReference type="PANTHER" id="PTHR21240:SF28">
    <property type="entry name" value="ISO-OROTATE DECARBOXYLASE (EUROFUNG)"/>
    <property type="match status" value="1"/>
</dbReference>
<protein>
    <submittedName>
        <fullName evidence="3">Aminocarboxymuconate-semialdehyde decarboxylase</fullName>
        <ecNumber evidence="3">4.1.1.45</ecNumber>
    </submittedName>
</protein>
<evidence type="ECO:0000259" key="2">
    <source>
        <dbReference type="Pfam" id="PF04909"/>
    </source>
</evidence>
<dbReference type="EMBL" id="JAAOZC010000006">
    <property type="protein sequence ID" value="NIJ08754.1"/>
    <property type="molecule type" value="Genomic_DNA"/>
</dbReference>